<name>A0AAJ0G5V1_9PEZI</name>
<comment type="caution">
    <text evidence="1">The sequence shown here is derived from an EMBL/GenBank/DDBJ whole genome shotgun (WGS) entry which is preliminary data.</text>
</comment>
<sequence length="238" mass="27034">MAIPEIKHNSQFADGILPPELRTFIFVLALTIPVDEGKPVKLVQKHRAPTQQPSVLSLLQTCRLVNDEAYGIFYAVNHLRFLFLDLDPTRACIGHRRPPSNKRMAAIEKLTIVADETQPLAYLESVCRYLRICTNLKELHLNIFVVFQLVYSRIEFDKFYERFQGRRKSLSDAAKTLPTGLQALKVRMLPIKVPDDIPGTLNKAERKKYLKLDQDVSDVLMRGKALTSGEYLAGGSPR</sequence>
<dbReference type="PANTHER" id="PTHR42085">
    <property type="entry name" value="F-BOX DOMAIN-CONTAINING PROTEIN"/>
    <property type="match status" value="1"/>
</dbReference>
<evidence type="ECO:0000313" key="2">
    <source>
        <dbReference type="Proteomes" id="UP001271007"/>
    </source>
</evidence>
<gene>
    <name evidence="1" type="ORF">LTR09_009044</name>
</gene>
<protein>
    <submittedName>
        <fullName evidence="1">Uncharacterized protein</fullName>
    </submittedName>
</protein>
<dbReference type="PANTHER" id="PTHR42085:SF2">
    <property type="entry name" value="F-BOX DOMAIN-CONTAINING PROTEIN"/>
    <property type="match status" value="1"/>
</dbReference>
<dbReference type="AlphaFoldDB" id="A0AAJ0G5V1"/>
<proteinExistence type="predicted"/>
<reference evidence="1" key="1">
    <citation type="submission" date="2023-04" db="EMBL/GenBank/DDBJ databases">
        <title>Black Yeasts Isolated from many extreme environments.</title>
        <authorList>
            <person name="Coleine C."/>
            <person name="Stajich J.E."/>
            <person name="Selbmann L."/>
        </authorList>
    </citation>
    <scope>NUCLEOTIDE SEQUENCE</scope>
    <source>
        <strain evidence="1">CCFEE 5312</strain>
    </source>
</reference>
<organism evidence="1 2">
    <name type="scientific">Extremus antarcticus</name>
    <dbReference type="NCBI Taxonomy" id="702011"/>
    <lineage>
        <taxon>Eukaryota</taxon>
        <taxon>Fungi</taxon>
        <taxon>Dikarya</taxon>
        <taxon>Ascomycota</taxon>
        <taxon>Pezizomycotina</taxon>
        <taxon>Dothideomycetes</taxon>
        <taxon>Dothideomycetidae</taxon>
        <taxon>Mycosphaerellales</taxon>
        <taxon>Extremaceae</taxon>
        <taxon>Extremus</taxon>
    </lineage>
</organism>
<evidence type="ECO:0000313" key="1">
    <source>
        <dbReference type="EMBL" id="KAK3049623.1"/>
    </source>
</evidence>
<dbReference type="EMBL" id="JAWDJX010000038">
    <property type="protein sequence ID" value="KAK3049623.1"/>
    <property type="molecule type" value="Genomic_DNA"/>
</dbReference>
<dbReference type="Proteomes" id="UP001271007">
    <property type="component" value="Unassembled WGS sequence"/>
</dbReference>
<accession>A0AAJ0G5V1</accession>
<keyword evidence="2" id="KW-1185">Reference proteome</keyword>
<dbReference type="InterPro" id="IPR038883">
    <property type="entry name" value="AN11006-like"/>
</dbReference>